<keyword evidence="5" id="KW-0378">Hydrolase</keyword>
<evidence type="ECO:0000313" key="11">
    <source>
        <dbReference type="EMBL" id="MEP0818190.1"/>
    </source>
</evidence>
<keyword evidence="12" id="KW-1185">Reference proteome</keyword>
<dbReference type="Proteomes" id="UP001464891">
    <property type="component" value="Unassembled WGS sequence"/>
</dbReference>
<evidence type="ECO:0000259" key="10">
    <source>
        <dbReference type="SMART" id="SM00382"/>
    </source>
</evidence>
<keyword evidence="4" id="KW-0547">Nucleotide-binding</keyword>
<keyword evidence="7" id="KW-0304">Gas vesicle</keyword>
<dbReference type="InterPro" id="IPR027417">
    <property type="entry name" value="P-loop_NTPase"/>
</dbReference>
<dbReference type="NCBIfam" id="TIGR02640">
    <property type="entry name" value="gas_vesic_GvpN"/>
    <property type="match status" value="1"/>
</dbReference>
<dbReference type="SUPFAM" id="SSF52540">
    <property type="entry name" value="P-loop containing nucleoside triphosphate hydrolases"/>
    <property type="match status" value="1"/>
</dbReference>
<name>A0ABV0J8U2_9CYAN</name>
<dbReference type="CDD" id="cd00009">
    <property type="entry name" value="AAA"/>
    <property type="match status" value="1"/>
</dbReference>
<comment type="similarity">
    <text evidence="2">Belongs to the CbbQ/NirQ/NorQ/GpvN family.</text>
</comment>
<dbReference type="Gene3D" id="3.40.50.300">
    <property type="entry name" value="P-loop containing nucleotide triphosphate hydrolases"/>
    <property type="match status" value="1"/>
</dbReference>
<evidence type="ECO:0000256" key="6">
    <source>
        <dbReference type="ARBA" id="ARBA00022840"/>
    </source>
</evidence>
<dbReference type="InterPro" id="IPR011704">
    <property type="entry name" value="ATPase_dyneun-rel_AAA"/>
</dbReference>
<evidence type="ECO:0000256" key="7">
    <source>
        <dbReference type="ARBA" id="ARBA00022987"/>
    </source>
</evidence>
<evidence type="ECO:0000256" key="5">
    <source>
        <dbReference type="ARBA" id="ARBA00022801"/>
    </source>
</evidence>
<evidence type="ECO:0000256" key="1">
    <source>
        <dbReference type="ARBA" id="ARBA00004496"/>
    </source>
</evidence>
<dbReference type="Pfam" id="PF07728">
    <property type="entry name" value="AAA_5"/>
    <property type="match status" value="1"/>
</dbReference>
<dbReference type="PANTHER" id="PTHR42759:SF1">
    <property type="entry name" value="MAGNESIUM-CHELATASE SUBUNIT CHLD"/>
    <property type="match status" value="1"/>
</dbReference>
<evidence type="ECO:0000256" key="4">
    <source>
        <dbReference type="ARBA" id="ARBA00022741"/>
    </source>
</evidence>
<dbReference type="SMART" id="SM00382">
    <property type="entry name" value="AAA"/>
    <property type="match status" value="1"/>
</dbReference>
<sequence length="419" mass="46479">MSTVLQARPRRFVSTPAVERVAARALRYLQSGFSVHLRGPAGTGKTTLALHLADLLTRPIMLVFGDDEFKTSDLIGNQLGYTRKKVVDNFIHSVVKVEDELKQNWVDSRLTLACREGFTLVYDEFNRSRPEVNNVLLSALEEKILALPPSGNRPEYVRVNPQFRAIFTSNPEEYCGVHSTQDALMDRLVTINMPEPDELTQQEILVQKTEIERESAILITQLVKAFRLKSGAEKSSGLRSGITIAKVCQEHNIPVMAEDADFRDICMDILLSRTSLPLQESTTLLWELLNELVCREPKATSPTPATAPPRAEYVDRAVTITTTSVAVETATVKAAEPQAASQTATEPVAAIAEPEINDQDQLGLDEAEVYTYLRQAEGARVSEIEAALSMNRFQAVNALRSLAQKGILAQRNNRLYVTS</sequence>
<proteinExistence type="inferred from homology"/>
<comment type="caution">
    <text evidence="11">The sequence shown here is derived from an EMBL/GenBank/DDBJ whole genome shotgun (WGS) entry which is preliminary data.</text>
</comment>
<dbReference type="RefSeq" id="WP_190432666.1">
    <property type="nucleotide sequence ID" value="NZ_JAMPKM010000007.1"/>
</dbReference>
<evidence type="ECO:0000256" key="9">
    <source>
        <dbReference type="ARBA" id="ARBA00049360"/>
    </source>
</evidence>
<keyword evidence="3" id="KW-0963">Cytoplasm</keyword>
<evidence type="ECO:0000256" key="2">
    <source>
        <dbReference type="ARBA" id="ARBA00009417"/>
    </source>
</evidence>
<dbReference type="InterPro" id="IPR050764">
    <property type="entry name" value="CbbQ/NirQ/NorQ/GpvN"/>
</dbReference>
<evidence type="ECO:0000313" key="12">
    <source>
        <dbReference type="Proteomes" id="UP001464891"/>
    </source>
</evidence>
<gene>
    <name evidence="11" type="primary">gvpN</name>
    <name evidence="11" type="ORF">NC998_13910</name>
</gene>
<keyword evidence="6" id="KW-0067">ATP-binding</keyword>
<dbReference type="InterPro" id="IPR003593">
    <property type="entry name" value="AAA+_ATPase"/>
</dbReference>
<evidence type="ECO:0000256" key="8">
    <source>
        <dbReference type="ARBA" id="ARBA00035108"/>
    </source>
</evidence>
<dbReference type="InterPro" id="IPR013462">
    <property type="entry name" value="Gas-vesicle_GvpN"/>
</dbReference>
<organism evidence="11 12">
    <name type="scientific">Trichocoleus desertorum GB2-A4</name>
    <dbReference type="NCBI Taxonomy" id="2933944"/>
    <lineage>
        <taxon>Bacteria</taxon>
        <taxon>Bacillati</taxon>
        <taxon>Cyanobacteriota</taxon>
        <taxon>Cyanophyceae</taxon>
        <taxon>Leptolyngbyales</taxon>
        <taxon>Trichocoleusaceae</taxon>
        <taxon>Trichocoleus</taxon>
    </lineage>
</organism>
<evidence type="ECO:0000256" key="3">
    <source>
        <dbReference type="ARBA" id="ARBA00022490"/>
    </source>
</evidence>
<comment type="catalytic activity">
    <reaction evidence="9">
        <text>ATP + H2O = ADP + phosphate + H(+)</text>
        <dbReference type="Rhea" id="RHEA:13065"/>
        <dbReference type="ChEBI" id="CHEBI:15377"/>
        <dbReference type="ChEBI" id="CHEBI:15378"/>
        <dbReference type="ChEBI" id="CHEBI:30616"/>
        <dbReference type="ChEBI" id="CHEBI:43474"/>
        <dbReference type="ChEBI" id="CHEBI:456216"/>
    </reaction>
</comment>
<reference evidence="11 12" key="1">
    <citation type="submission" date="2022-04" db="EMBL/GenBank/DDBJ databases">
        <title>Positive selection, recombination, and allopatry shape intraspecific diversity of widespread and dominant cyanobacteria.</title>
        <authorList>
            <person name="Wei J."/>
            <person name="Shu W."/>
            <person name="Hu C."/>
        </authorList>
    </citation>
    <scope>NUCLEOTIDE SEQUENCE [LARGE SCALE GENOMIC DNA]</scope>
    <source>
        <strain evidence="11 12">GB2-A4</strain>
    </source>
</reference>
<dbReference type="PANTHER" id="PTHR42759">
    <property type="entry name" value="MOXR FAMILY PROTEIN"/>
    <property type="match status" value="1"/>
</dbReference>
<protein>
    <submittedName>
        <fullName evidence="11">Gas vesicle protein GvpN</fullName>
    </submittedName>
</protein>
<dbReference type="EMBL" id="JAMPKM010000007">
    <property type="protein sequence ID" value="MEP0818190.1"/>
    <property type="molecule type" value="Genomic_DNA"/>
</dbReference>
<comment type="subcellular location">
    <subcellularLocation>
        <location evidence="1">Cytoplasm</location>
    </subcellularLocation>
    <subcellularLocation>
        <location evidence="8">Gas vesicle</location>
    </subcellularLocation>
</comment>
<feature type="domain" description="AAA+ ATPase" evidence="10">
    <location>
        <begin position="31"/>
        <end position="199"/>
    </location>
</feature>
<accession>A0ABV0J8U2</accession>